<dbReference type="GO" id="GO:0016651">
    <property type="term" value="F:oxidoreductase activity, acting on NAD(P)H"/>
    <property type="evidence" value="ECO:0007669"/>
    <property type="project" value="InterPro"/>
</dbReference>
<comment type="similarity">
    <text evidence="1">Belongs to the zinc-containing alcohol dehydrogenase family.</text>
</comment>
<dbReference type="SUPFAM" id="SSF50129">
    <property type="entry name" value="GroES-like"/>
    <property type="match status" value="1"/>
</dbReference>
<protein>
    <recommendedName>
        <fullName evidence="3">Enoyl reductase (ER) domain-containing protein</fullName>
    </recommendedName>
</protein>
<dbReference type="PANTHER" id="PTHR45348">
    <property type="entry name" value="HYPOTHETICAL OXIDOREDUCTASE (EUROFUNG)"/>
    <property type="match status" value="1"/>
</dbReference>
<dbReference type="InterPro" id="IPR036291">
    <property type="entry name" value="NAD(P)-bd_dom_sf"/>
</dbReference>
<evidence type="ECO:0000259" key="3">
    <source>
        <dbReference type="SMART" id="SM00829"/>
    </source>
</evidence>
<dbReference type="SMART" id="SM00829">
    <property type="entry name" value="PKS_ER"/>
    <property type="match status" value="1"/>
</dbReference>
<feature type="domain" description="Enoyl reductase (ER)" evidence="3">
    <location>
        <begin position="9"/>
        <end position="345"/>
    </location>
</feature>
<evidence type="ECO:0000313" key="4">
    <source>
        <dbReference type="EMBL" id="KAJ4252968.1"/>
    </source>
</evidence>
<dbReference type="Proteomes" id="UP001152049">
    <property type="component" value="Unassembled WGS sequence"/>
</dbReference>
<dbReference type="OrthoDB" id="3233595at2759"/>
<dbReference type="InterPro" id="IPR013154">
    <property type="entry name" value="ADH-like_N"/>
</dbReference>
<reference evidence="4" key="1">
    <citation type="submission" date="2022-09" db="EMBL/GenBank/DDBJ databases">
        <title>Fusarium specimens isolated from Avocado Roots.</title>
        <authorList>
            <person name="Stajich J."/>
            <person name="Roper C."/>
            <person name="Heimlech-Rivalta G."/>
        </authorList>
    </citation>
    <scope>NUCLEOTIDE SEQUENCE</scope>
    <source>
        <strain evidence="4">CF00136</strain>
    </source>
</reference>
<dbReference type="InterPro" id="IPR020843">
    <property type="entry name" value="ER"/>
</dbReference>
<dbReference type="Pfam" id="PF08240">
    <property type="entry name" value="ADH_N"/>
    <property type="match status" value="1"/>
</dbReference>
<sequence>MDEAYVSPETKVEIRNVAIPSPKKNEVLIKVAVSGMNPKDWKVPMFIQQTVNSGDDLTGVVEAVGEGVFEFKPGDRVAAMHAIMSPHGSFAEYAIAPTSTTFHIPPHTTFEEASTIPLAGLTAAYGLFDTLGLPTPWSAPRPDIGPLVIHGAGTAIGAFAIKLASASQVHPIIATAGNSIDFVRGLLKPDKGDIVIDYRQPHDKLLAEIQVAISAVGQGPAWLGLDPATNQDGAPEYTGILIDALGTQPGLEAFPGRKPRVATVQGNAKVTGSIDGDSINVSHAHTGPDYKKCFAHQICRLFTYGLAEGWFTGHPTEVLEGGLAEIGAGLERLKNGQVHGRKLAVKVADI</sequence>
<dbReference type="InterPro" id="IPR047122">
    <property type="entry name" value="Trans-enoyl_RdTase-like"/>
</dbReference>
<dbReference type="PANTHER" id="PTHR45348:SF5">
    <property type="entry name" value="OXIDOREDUCTASE, PUTATIVE (AFU_ORTHOLOGUE AFUA_8G01420)-RELATED"/>
    <property type="match status" value="1"/>
</dbReference>
<proteinExistence type="inferred from homology"/>
<dbReference type="Gene3D" id="3.90.180.10">
    <property type="entry name" value="Medium-chain alcohol dehydrogenases, catalytic domain"/>
    <property type="match status" value="1"/>
</dbReference>
<evidence type="ECO:0000256" key="1">
    <source>
        <dbReference type="ARBA" id="ARBA00008072"/>
    </source>
</evidence>
<dbReference type="EMBL" id="JAOQAZ010000025">
    <property type="protein sequence ID" value="KAJ4252968.1"/>
    <property type="molecule type" value="Genomic_DNA"/>
</dbReference>
<accession>A0A9W8RSV4</accession>
<comment type="caution">
    <text evidence="4">The sequence shown here is derived from an EMBL/GenBank/DDBJ whole genome shotgun (WGS) entry which is preliminary data.</text>
</comment>
<keyword evidence="2" id="KW-0560">Oxidoreductase</keyword>
<evidence type="ECO:0000256" key="2">
    <source>
        <dbReference type="ARBA" id="ARBA00023002"/>
    </source>
</evidence>
<gene>
    <name evidence="4" type="ORF">NW762_010877</name>
</gene>
<dbReference type="Gene3D" id="3.40.50.720">
    <property type="entry name" value="NAD(P)-binding Rossmann-like Domain"/>
    <property type="match status" value="1"/>
</dbReference>
<name>A0A9W8RSV4_9HYPO</name>
<organism evidence="4 5">
    <name type="scientific">Fusarium torreyae</name>
    <dbReference type="NCBI Taxonomy" id="1237075"/>
    <lineage>
        <taxon>Eukaryota</taxon>
        <taxon>Fungi</taxon>
        <taxon>Dikarya</taxon>
        <taxon>Ascomycota</taxon>
        <taxon>Pezizomycotina</taxon>
        <taxon>Sordariomycetes</taxon>
        <taxon>Hypocreomycetidae</taxon>
        <taxon>Hypocreales</taxon>
        <taxon>Nectriaceae</taxon>
        <taxon>Fusarium</taxon>
    </lineage>
</organism>
<dbReference type="InterPro" id="IPR011032">
    <property type="entry name" value="GroES-like_sf"/>
</dbReference>
<dbReference type="AlphaFoldDB" id="A0A9W8RSV4"/>
<keyword evidence="5" id="KW-1185">Reference proteome</keyword>
<evidence type="ECO:0000313" key="5">
    <source>
        <dbReference type="Proteomes" id="UP001152049"/>
    </source>
</evidence>
<dbReference type="SUPFAM" id="SSF51735">
    <property type="entry name" value="NAD(P)-binding Rossmann-fold domains"/>
    <property type="match status" value="1"/>
</dbReference>
<dbReference type="CDD" id="cd08249">
    <property type="entry name" value="enoyl_reductase_like"/>
    <property type="match status" value="1"/>
</dbReference>